<sequence>MGGLYLNFVVYGALCRPLKTVSTKNKEIKEIKLKSMNEFLLKPESGFDPDEKPIEYKDQTNIKNPDLSENGRRINMKNSFSSKFAKFRLIIFDPDVLKNPSIQLLLTVYLFWTAGECVKIYLAPKVVDTGLTREQGALIMSIYGAVMALSQIVVGIMADLFHIPTSYLLMSSLLGMSAFSLVFTFCQSFSLFVACVCLFAICHGFTFPLRIVLVSSILGVKNLTKGYSPLCLLIGFSYLIKTIIAGYLFEATQSFDAIFYFISGSLFISCIISIGIIYMQRKRKFCE</sequence>
<dbReference type="GO" id="GO:0015881">
    <property type="term" value="P:creatine transmembrane transport"/>
    <property type="evidence" value="ECO:0007669"/>
    <property type="project" value="TreeGrafter"/>
</dbReference>
<protein>
    <submittedName>
        <fullName evidence="7">Uncharacterized protein</fullName>
    </submittedName>
</protein>
<dbReference type="InterPro" id="IPR011701">
    <property type="entry name" value="MFS"/>
</dbReference>
<name>A0A812CS75_ACAPH</name>
<dbReference type="InterPro" id="IPR050327">
    <property type="entry name" value="Proton-linked_MCT"/>
</dbReference>
<dbReference type="Pfam" id="PF07690">
    <property type="entry name" value="MFS_1"/>
    <property type="match status" value="1"/>
</dbReference>
<feature type="transmembrane region" description="Helical" evidence="6">
    <location>
        <begin position="104"/>
        <end position="124"/>
    </location>
</feature>
<accession>A0A812CS75</accession>
<gene>
    <name evidence="7" type="ORF">SPHA_43911</name>
</gene>
<dbReference type="InterPro" id="IPR036259">
    <property type="entry name" value="MFS_trans_sf"/>
</dbReference>
<dbReference type="Proteomes" id="UP000597762">
    <property type="component" value="Unassembled WGS sequence"/>
</dbReference>
<evidence type="ECO:0000256" key="4">
    <source>
        <dbReference type="ARBA" id="ARBA00022989"/>
    </source>
</evidence>
<keyword evidence="2" id="KW-1003">Cell membrane</keyword>
<dbReference type="EMBL" id="CAHIKZ030002224">
    <property type="protein sequence ID" value="CAE1283122.1"/>
    <property type="molecule type" value="Genomic_DNA"/>
</dbReference>
<evidence type="ECO:0000256" key="6">
    <source>
        <dbReference type="SAM" id="Phobius"/>
    </source>
</evidence>
<proteinExistence type="predicted"/>
<feature type="transmembrane region" description="Helical" evidence="6">
    <location>
        <begin position="230"/>
        <end position="251"/>
    </location>
</feature>
<comment type="caution">
    <text evidence="7">The sequence shown here is derived from an EMBL/GenBank/DDBJ whole genome shotgun (WGS) entry which is preliminary data.</text>
</comment>
<evidence type="ECO:0000256" key="3">
    <source>
        <dbReference type="ARBA" id="ARBA00022692"/>
    </source>
</evidence>
<dbReference type="SUPFAM" id="SSF103473">
    <property type="entry name" value="MFS general substrate transporter"/>
    <property type="match status" value="1"/>
</dbReference>
<evidence type="ECO:0000256" key="1">
    <source>
        <dbReference type="ARBA" id="ARBA00004651"/>
    </source>
</evidence>
<dbReference type="Gene3D" id="1.20.1250.20">
    <property type="entry name" value="MFS general substrate transporter like domains"/>
    <property type="match status" value="1"/>
</dbReference>
<evidence type="ECO:0000256" key="2">
    <source>
        <dbReference type="ARBA" id="ARBA00022475"/>
    </source>
</evidence>
<keyword evidence="4 6" id="KW-1133">Transmembrane helix</keyword>
<feature type="transmembrane region" description="Helical" evidence="6">
    <location>
        <begin position="136"/>
        <end position="160"/>
    </location>
</feature>
<feature type="transmembrane region" description="Helical" evidence="6">
    <location>
        <begin position="191"/>
        <end position="218"/>
    </location>
</feature>
<keyword evidence="5 6" id="KW-0472">Membrane</keyword>
<feature type="transmembrane region" description="Helical" evidence="6">
    <location>
        <begin position="167"/>
        <end position="185"/>
    </location>
</feature>
<reference evidence="7" key="1">
    <citation type="submission" date="2021-01" db="EMBL/GenBank/DDBJ databases">
        <authorList>
            <person name="Li R."/>
            <person name="Bekaert M."/>
        </authorList>
    </citation>
    <scope>NUCLEOTIDE SEQUENCE</scope>
    <source>
        <strain evidence="7">Farmed</strain>
    </source>
</reference>
<dbReference type="GO" id="GO:0022857">
    <property type="term" value="F:transmembrane transporter activity"/>
    <property type="evidence" value="ECO:0007669"/>
    <property type="project" value="InterPro"/>
</dbReference>
<dbReference type="OrthoDB" id="6435476at2759"/>
<dbReference type="AlphaFoldDB" id="A0A812CS75"/>
<evidence type="ECO:0000313" key="8">
    <source>
        <dbReference type="Proteomes" id="UP000597762"/>
    </source>
</evidence>
<keyword evidence="3 6" id="KW-0812">Transmembrane</keyword>
<organism evidence="7 8">
    <name type="scientific">Acanthosepion pharaonis</name>
    <name type="common">Pharaoh cuttlefish</name>
    <name type="synonym">Sepia pharaonis</name>
    <dbReference type="NCBI Taxonomy" id="158019"/>
    <lineage>
        <taxon>Eukaryota</taxon>
        <taxon>Metazoa</taxon>
        <taxon>Spiralia</taxon>
        <taxon>Lophotrochozoa</taxon>
        <taxon>Mollusca</taxon>
        <taxon>Cephalopoda</taxon>
        <taxon>Coleoidea</taxon>
        <taxon>Decapodiformes</taxon>
        <taxon>Sepiida</taxon>
        <taxon>Sepiina</taxon>
        <taxon>Sepiidae</taxon>
        <taxon>Acanthosepion</taxon>
    </lineage>
</organism>
<evidence type="ECO:0000256" key="5">
    <source>
        <dbReference type="ARBA" id="ARBA00023136"/>
    </source>
</evidence>
<dbReference type="PANTHER" id="PTHR11360">
    <property type="entry name" value="MONOCARBOXYLATE TRANSPORTER"/>
    <property type="match status" value="1"/>
</dbReference>
<comment type="subcellular location">
    <subcellularLocation>
        <location evidence="1">Cell membrane</location>
        <topology evidence="1">Multi-pass membrane protein</topology>
    </subcellularLocation>
</comment>
<evidence type="ECO:0000313" key="7">
    <source>
        <dbReference type="EMBL" id="CAE1283122.1"/>
    </source>
</evidence>
<dbReference type="PANTHER" id="PTHR11360:SF318">
    <property type="entry name" value="MONOCARBOXYLATE TRANSPORTER 12"/>
    <property type="match status" value="1"/>
</dbReference>
<dbReference type="GO" id="GO:0005886">
    <property type="term" value="C:plasma membrane"/>
    <property type="evidence" value="ECO:0007669"/>
    <property type="project" value="UniProtKB-SubCell"/>
</dbReference>
<feature type="transmembrane region" description="Helical" evidence="6">
    <location>
        <begin position="257"/>
        <end position="279"/>
    </location>
</feature>
<keyword evidence="8" id="KW-1185">Reference proteome</keyword>